<evidence type="ECO:0000256" key="2">
    <source>
        <dbReference type="SAM" id="MobiDB-lite"/>
    </source>
</evidence>
<proteinExistence type="predicted"/>
<evidence type="ECO:0000256" key="1">
    <source>
        <dbReference type="SAM" id="Coils"/>
    </source>
</evidence>
<gene>
    <name evidence="3" type="ORF">K8V91_09250</name>
</gene>
<name>A0A921KJY6_9FIRM</name>
<accession>A0A921KJY6</accession>
<dbReference type="AlphaFoldDB" id="A0A921KJY6"/>
<feature type="coiled-coil region" evidence="1">
    <location>
        <begin position="17"/>
        <end position="44"/>
    </location>
</feature>
<keyword evidence="1" id="KW-0175">Coiled coil</keyword>
<comment type="caution">
    <text evidence="3">The sequence shown here is derived from an EMBL/GenBank/DDBJ whole genome shotgun (WGS) entry which is preliminary data.</text>
</comment>
<reference evidence="3" key="2">
    <citation type="submission" date="2021-09" db="EMBL/GenBank/DDBJ databases">
        <authorList>
            <person name="Gilroy R."/>
        </authorList>
    </citation>
    <scope>NUCLEOTIDE SEQUENCE</scope>
    <source>
        <strain evidence="3">CHK193-16274</strain>
    </source>
</reference>
<evidence type="ECO:0008006" key="5">
    <source>
        <dbReference type="Google" id="ProtNLM"/>
    </source>
</evidence>
<organism evidence="3 4">
    <name type="scientific">Thomasclavelia spiroformis</name>
    <dbReference type="NCBI Taxonomy" id="29348"/>
    <lineage>
        <taxon>Bacteria</taxon>
        <taxon>Bacillati</taxon>
        <taxon>Bacillota</taxon>
        <taxon>Erysipelotrichia</taxon>
        <taxon>Erysipelotrichales</taxon>
        <taxon>Coprobacillaceae</taxon>
        <taxon>Thomasclavelia</taxon>
    </lineage>
</organism>
<sequence length="109" mass="12418">MPRGRRKVAEKDYAMLISASEAKIQKLTSELKEEKANLKQLKKDQIVYDEMMEQKKKQDRLKKIAELIETSGKSIDEIEALLSKSSETVPVQEKSVEETSSVSESEKSE</sequence>
<dbReference type="Proteomes" id="UP000749320">
    <property type="component" value="Unassembled WGS sequence"/>
</dbReference>
<reference evidence="3" key="1">
    <citation type="journal article" date="2021" name="PeerJ">
        <title>Extensive microbial diversity within the chicken gut microbiome revealed by metagenomics and culture.</title>
        <authorList>
            <person name="Gilroy R."/>
            <person name="Ravi A."/>
            <person name="Getino M."/>
            <person name="Pursley I."/>
            <person name="Horton D.L."/>
            <person name="Alikhan N.F."/>
            <person name="Baker D."/>
            <person name="Gharbi K."/>
            <person name="Hall N."/>
            <person name="Watson M."/>
            <person name="Adriaenssens E.M."/>
            <person name="Foster-Nyarko E."/>
            <person name="Jarju S."/>
            <person name="Secka A."/>
            <person name="Antonio M."/>
            <person name="Oren A."/>
            <person name="Chaudhuri R.R."/>
            <person name="La Ragione R."/>
            <person name="Hildebrand F."/>
            <person name="Pallen M.J."/>
        </authorList>
    </citation>
    <scope>NUCLEOTIDE SEQUENCE</scope>
    <source>
        <strain evidence="3">CHK193-16274</strain>
    </source>
</reference>
<evidence type="ECO:0000313" key="4">
    <source>
        <dbReference type="Proteomes" id="UP000749320"/>
    </source>
</evidence>
<feature type="region of interest" description="Disordered" evidence="2">
    <location>
        <begin position="86"/>
        <end position="109"/>
    </location>
</feature>
<dbReference type="EMBL" id="DYWV01000317">
    <property type="protein sequence ID" value="HJF41096.1"/>
    <property type="molecule type" value="Genomic_DNA"/>
</dbReference>
<evidence type="ECO:0000313" key="3">
    <source>
        <dbReference type="EMBL" id="HJF41096.1"/>
    </source>
</evidence>
<protein>
    <recommendedName>
        <fullName evidence="5">DUF4315 family protein</fullName>
    </recommendedName>
</protein>